<feature type="signal peptide" evidence="1">
    <location>
        <begin position="1"/>
        <end position="36"/>
    </location>
</feature>
<dbReference type="GO" id="GO:0043165">
    <property type="term" value="P:Gram-negative-bacterium-type cell outer membrane assembly"/>
    <property type="evidence" value="ECO:0007669"/>
    <property type="project" value="UniProtKB-UniRule"/>
</dbReference>
<reference evidence="3" key="1">
    <citation type="submission" date="2019-06" db="EMBL/GenBank/DDBJ databases">
        <title>Complete genome sequence of Methylogaea oryzae strain JCM16910.</title>
        <authorList>
            <person name="Asakawa S."/>
        </authorList>
    </citation>
    <scope>NUCLEOTIDE SEQUENCE</scope>
    <source>
        <strain evidence="3">E10</strain>
    </source>
</reference>
<dbReference type="InterPro" id="IPR017687">
    <property type="entry name" value="BamB"/>
</dbReference>
<dbReference type="PANTHER" id="PTHR34512:SF30">
    <property type="entry name" value="OUTER MEMBRANE PROTEIN ASSEMBLY FACTOR BAMB"/>
    <property type="match status" value="1"/>
</dbReference>
<sequence precursor="true">MSRHALVPRIPVARALLRGALLASLLPLAGCAQLQAVNEGFNSLTEYITGKDNAAPPTPLQEIKEEVAVEVVWKDTVGEGYDGHSLNLIPALDGDRLYVASHDGHVEARDKNTGQVLWAVDTGYPFSGGIGVGPGHLLIGTDNADMVALSATDGALQWQATVSSEVLSIPKEDKGFVVIRCTDGRLYGLDAATGGRRWYFERPVPALSLRIMGGPAVAGGLVVDGYAGGKLVALKLEDGQVQWETMVAHPRGRSEIERLVDLGGEPAVQSDMLYLAGFNGGLAAVSMAGGEVQWRIETVSGDTGPVVSGRSLYLTDDDSDVWRFETNIGGDMWRQGDLHQRRLTVPAVFQNLVVVGDFEGYVHFLSQEDGHIMGRIQVGKEPFAPKLVADDAHVYAYSKDGTLAALRVH</sequence>
<dbReference type="InterPro" id="IPR002372">
    <property type="entry name" value="PQQ_rpt_dom"/>
</dbReference>
<comment type="subunit">
    <text evidence="1">Part of the Bam complex.</text>
</comment>
<dbReference type="InterPro" id="IPR018391">
    <property type="entry name" value="PQQ_b-propeller_rpt"/>
</dbReference>
<keyword evidence="1" id="KW-0732">Signal</keyword>
<feature type="domain" description="Pyrrolo-quinoline quinone repeat" evidence="2">
    <location>
        <begin position="103"/>
        <end position="335"/>
    </location>
</feature>
<gene>
    <name evidence="1 3" type="primary">bamB</name>
    <name evidence="3" type="ORF">MoryE10_25580</name>
</gene>
<evidence type="ECO:0000259" key="2">
    <source>
        <dbReference type="Pfam" id="PF13360"/>
    </source>
</evidence>
<keyword evidence="1" id="KW-0472">Membrane</keyword>
<accession>A0A8D4VSV1</accession>
<dbReference type="SMART" id="SM00564">
    <property type="entry name" value="PQQ"/>
    <property type="match status" value="6"/>
</dbReference>
<dbReference type="RefSeq" id="WP_221047280.1">
    <property type="nucleotide sequence ID" value="NZ_AP019782.1"/>
</dbReference>
<dbReference type="HAMAP" id="MF_00923">
    <property type="entry name" value="OM_assembly_BamB"/>
    <property type="match status" value="1"/>
</dbReference>
<comment type="similarity">
    <text evidence="1">Belongs to the BamB family.</text>
</comment>
<dbReference type="PANTHER" id="PTHR34512">
    <property type="entry name" value="CELL SURFACE PROTEIN"/>
    <property type="match status" value="1"/>
</dbReference>
<dbReference type="EMBL" id="AP019782">
    <property type="protein sequence ID" value="BBL71952.1"/>
    <property type="molecule type" value="Genomic_DNA"/>
</dbReference>
<evidence type="ECO:0000313" key="4">
    <source>
        <dbReference type="Proteomes" id="UP000824988"/>
    </source>
</evidence>
<keyword evidence="1" id="KW-0998">Cell outer membrane</keyword>
<feature type="chain" id="PRO_5035347885" description="Outer membrane protein assembly factor BamB" evidence="1">
    <location>
        <begin position="37"/>
        <end position="409"/>
    </location>
</feature>
<name>A0A8D4VSV1_9GAMM</name>
<protein>
    <recommendedName>
        <fullName evidence="1">Outer membrane protein assembly factor BamB</fullName>
    </recommendedName>
</protein>
<comment type="function">
    <text evidence="1">Part of the outer membrane protein assembly complex, which is involved in assembly and insertion of beta-barrel proteins into the outer membrane.</text>
</comment>
<dbReference type="KEGG" id="moz:MoryE10_25580"/>
<proteinExistence type="inferred from homology"/>
<dbReference type="NCBIfam" id="TIGR03300">
    <property type="entry name" value="assembly_YfgL"/>
    <property type="match status" value="1"/>
</dbReference>
<dbReference type="GO" id="GO:0009279">
    <property type="term" value="C:cell outer membrane"/>
    <property type="evidence" value="ECO:0007669"/>
    <property type="project" value="UniProtKB-SubCell"/>
</dbReference>
<dbReference type="GO" id="GO:0051205">
    <property type="term" value="P:protein insertion into membrane"/>
    <property type="evidence" value="ECO:0007669"/>
    <property type="project" value="UniProtKB-UniRule"/>
</dbReference>
<dbReference type="Proteomes" id="UP000824988">
    <property type="component" value="Chromosome"/>
</dbReference>
<evidence type="ECO:0000313" key="3">
    <source>
        <dbReference type="EMBL" id="BBL71952.1"/>
    </source>
</evidence>
<keyword evidence="4" id="KW-1185">Reference proteome</keyword>
<comment type="subcellular location">
    <subcellularLocation>
        <location evidence="1">Cell outer membrane</location>
    </subcellularLocation>
</comment>
<dbReference type="Pfam" id="PF13360">
    <property type="entry name" value="PQQ_2"/>
    <property type="match status" value="1"/>
</dbReference>
<evidence type="ECO:0000256" key="1">
    <source>
        <dbReference type="HAMAP-Rule" id="MF_00923"/>
    </source>
</evidence>
<dbReference type="AlphaFoldDB" id="A0A8D4VSV1"/>
<organism evidence="3 4">
    <name type="scientific">Methylogaea oryzae</name>
    <dbReference type="NCBI Taxonomy" id="1295382"/>
    <lineage>
        <taxon>Bacteria</taxon>
        <taxon>Pseudomonadati</taxon>
        <taxon>Pseudomonadota</taxon>
        <taxon>Gammaproteobacteria</taxon>
        <taxon>Methylococcales</taxon>
        <taxon>Methylococcaceae</taxon>
        <taxon>Methylogaea</taxon>
    </lineage>
</organism>